<evidence type="ECO:0000313" key="4">
    <source>
        <dbReference type="WBParaSite" id="ACRNAN_scaffold103.g17222.t1"/>
    </source>
</evidence>
<protein>
    <submittedName>
        <fullName evidence="4">Phytanoyl-CoA hydroxylase-interacting protein-like C-terminal domain-containing protein</fullName>
    </submittedName>
</protein>
<name>A0A914CGZ2_9BILA</name>
<evidence type="ECO:0000256" key="1">
    <source>
        <dbReference type="SAM" id="MobiDB-lite"/>
    </source>
</evidence>
<feature type="compositionally biased region" description="Polar residues" evidence="1">
    <location>
        <begin position="562"/>
        <end position="586"/>
    </location>
</feature>
<evidence type="ECO:0000259" key="2">
    <source>
        <dbReference type="Pfam" id="PF19281"/>
    </source>
</evidence>
<dbReference type="Pfam" id="PF19281">
    <property type="entry name" value="PHYHIP_C"/>
    <property type="match status" value="1"/>
</dbReference>
<feature type="compositionally biased region" description="Polar residues" evidence="1">
    <location>
        <begin position="632"/>
        <end position="641"/>
    </location>
</feature>
<dbReference type="InterPro" id="IPR045545">
    <property type="entry name" value="PHYIP/PHIPL_C"/>
</dbReference>
<dbReference type="AlphaFoldDB" id="A0A914CGZ2"/>
<evidence type="ECO:0000313" key="3">
    <source>
        <dbReference type="Proteomes" id="UP000887540"/>
    </source>
</evidence>
<organism evidence="3 4">
    <name type="scientific">Acrobeloides nanus</name>
    <dbReference type="NCBI Taxonomy" id="290746"/>
    <lineage>
        <taxon>Eukaryota</taxon>
        <taxon>Metazoa</taxon>
        <taxon>Ecdysozoa</taxon>
        <taxon>Nematoda</taxon>
        <taxon>Chromadorea</taxon>
        <taxon>Rhabditida</taxon>
        <taxon>Tylenchina</taxon>
        <taxon>Cephalobomorpha</taxon>
        <taxon>Cephaloboidea</taxon>
        <taxon>Cephalobidae</taxon>
        <taxon>Acrobeloides</taxon>
    </lineage>
</organism>
<feature type="compositionally biased region" description="Basic and acidic residues" evidence="1">
    <location>
        <begin position="673"/>
        <end position="695"/>
    </location>
</feature>
<sequence length="738" mass="85065">MWAEDWHPWADHDPRYGPAGRYRPFARAPPPYARRVHPVIPPPPPQRFFPPGPPRFYPPMILPPRLPELTTPHAGGDMREQPRDNSREIPTVQLWSDFDEPVKPQVIKFGVDTSAIRCVVSWKLPDLQAYTKIKQRIEISDNLRVLETEELLPHINSHRIKTVPGNQYTVRLTISDHNDKVLATGSTEFKATFSHEEIEKLHARAVDFTGNILYPFRYLYRCKPKCYWDDIHFRTQGVMEVYIKDNNGQAASPINGEIHGLFFSAKLAPDGTLPNTSPFGDVRMILPAMSLLDPARINMYFADFYCNRVTHYVTIVITQRGSKTDRFCKEKLRPLNHETNHFLRVIHDPKTQYLEFFVNRNVWVEIYYTENIPLHWGAFDTIMPVGAGTSKIGGLPHNKACTSCNLYLTGKSAEEVKPASKVCDNEPPLNGNSTLDLLMELESRRTGHAPSGELLEVLETLVSAVDQTVYSIEDEELLAHRLLIENQVLPLNVDEAKKKLDELDTYEDTKNLISKICQVMENLHEKFESIREKIQLEQTRAEEMCRAQVQPKDEGQMMTGPDLNSNNNLDNRWATSPSWYEKSQSPPWHVKKTKASKQESSKKENKRKSSQKLPDDEYLSDDDSEKEDSDTNRPSTSSPNISLHEKPTTRTSEDLDMGTKDFDLRRSKPSSTWRKEAPPAKVSRHENVAPDRRGIQITELQHRYETNSWRKSRENDQRYEKAIVRYEKAIVRKEGRDF</sequence>
<dbReference type="InterPro" id="IPR042868">
    <property type="entry name" value="PHYHIP/PHYHIPL"/>
</dbReference>
<dbReference type="GO" id="GO:0005737">
    <property type="term" value="C:cytoplasm"/>
    <property type="evidence" value="ECO:0007669"/>
    <property type="project" value="TreeGrafter"/>
</dbReference>
<feature type="compositionally biased region" description="Basic and acidic residues" evidence="1">
    <location>
        <begin position="643"/>
        <end position="666"/>
    </location>
</feature>
<dbReference type="WBParaSite" id="ACRNAN_scaffold103.g17222.t1">
    <property type="protein sequence ID" value="ACRNAN_scaffold103.g17222.t1"/>
    <property type="gene ID" value="ACRNAN_scaffold103.g17222"/>
</dbReference>
<feature type="compositionally biased region" description="Acidic residues" evidence="1">
    <location>
        <begin position="616"/>
        <end position="628"/>
    </location>
</feature>
<feature type="region of interest" description="Disordered" evidence="1">
    <location>
        <begin position="549"/>
        <end position="695"/>
    </location>
</feature>
<proteinExistence type="predicted"/>
<reference evidence="4" key="1">
    <citation type="submission" date="2022-11" db="UniProtKB">
        <authorList>
            <consortium name="WormBaseParasite"/>
        </authorList>
    </citation>
    <scope>IDENTIFICATION</scope>
</reference>
<dbReference type="PANTHER" id="PTHR15698">
    <property type="entry name" value="PROTEIN CBG15099"/>
    <property type="match status" value="1"/>
</dbReference>
<dbReference type="Proteomes" id="UP000887540">
    <property type="component" value="Unplaced"/>
</dbReference>
<dbReference type="PANTHER" id="PTHR15698:SF4">
    <property type="entry name" value="PHYTANOYL-COA HYDROXYLASE-INTERACTING PROTEIN-LIKE C-TERMINAL DOMAIN-CONTAINING PROTEIN"/>
    <property type="match status" value="1"/>
</dbReference>
<feature type="domain" description="Phytanoyl-CoA hydroxylase-interacting protein-like C-terminal" evidence="2">
    <location>
        <begin position="192"/>
        <end position="384"/>
    </location>
</feature>
<keyword evidence="3" id="KW-1185">Reference proteome</keyword>
<accession>A0A914CGZ2</accession>